<evidence type="ECO:0000256" key="4">
    <source>
        <dbReference type="SAM" id="SignalP"/>
    </source>
</evidence>
<dbReference type="RefSeq" id="WP_323279577.1">
    <property type="nucleotide sequence ID" value="NZ_JAYGGQ010000010.1"/>
</dbReference>
<dbReference type="InterPro" id="IPR039424">
    <property type="entry name" value="SBP_5"/>
</dbReference>
<feature type="domain" description="Solute-binding protein family 5" evidence="5">
    <location>
        <begin position="98"/>
        <end position="462"/>
    </location>
</feature>
<protein>
    <submittedName>
        <fullName evidence="6">ABC transporter substrate-binding protein</fullName>
    </submittedName>
</protein>
<dbReference type="Gene3D" id="3.40.190.10">
    <property type="entry name" value="Periplasmic binding protein-like II"/>
    <property type="match status" value="1"/>
</dbReference>
<reference evidence="6 7" key="1">
    <citation type="submission" date="2023-12" db="EMBL/GenBank/DDBJ databases">
        <title>Sinomonas terricola sp. nov, isolated from litchi orchard soil in Guangdong, PR China.</title>
        <authorList>
            <person name="Jiaxin W."/>
            <person name="Yang Z."/>
            <person name="Honghui Z."/>
        </authorList>
    </citation>
    <scope>NUCLEOTIDE SEQUENCE [LARGE SCALE GENOMIC DNA]</scope>
    <source>
        <strain evidence="6 7">JGH33</strain>
    </source>
</reference>
<evidence type="ECO:0000256" key="3">
    <source>
        <dbReference type="ARBA" id="ARBA00022729"/>
    </source>
</evidence>
<comment type="similarity">
    <text evidence="1">Belongs to the bacterial solute-binding protein 5 family.</text>
</comment>
<dbReference type="PROSITE" id="PS51257">
    <property type="entry name" value="PROKAR_LIPOPROTEIN"/>
    <property type="match status" value="1"/>
</dbReference>
<evidence type="ECO:0000256" key="2">
    <source>
        <dbReference type="ARBA" id="ARBA00022448"/>
    </source>
</evidence>
<dbReference type="CDD" id="cd00995">
    <property type="entry name" value="PBP2_NikA_DppA_OppA_like"/>
    <property type="match status" value="1"/>
</dbReference>
<dbReference type="Pfam" id="PF00496">
    <property type="entry name" value="SBP_bac_5"/>
    <property type="match status" value="1"/>
</dbReference>
<feature type="signal peptide" evidence="4">
    <location>
        <begin position="1"/>
        <end position="32"/>
    </location>
</feature>
<accession>A0ABU5T8D2</accession>
<name>A0ABU5T8D2_9MICC</name>
<dbReference type="PANTHER" id="PTHR30290">
    <property type="entry name" value="PERIPLASMIC BINDING COMPONENT OF ABC TRANSPORTER"/>
    <property type="match status" value="1"/>
</dbReference>
<proteinExistence type="inferred from homology"/>
<dbReference type="InterPro" id="IPR030678">
    <property type="entry name" value="Peptide/Ni-bd"/>
</dbReference>
<dbReference type="Proteomes" id="UP001304769">
    <property type="component" value="Unassembled WGS sequence"/>
</dbReference>
<dbReference type="Gene3D" id="3.10.105.10">
    <property type="entry name" value="Dipeptide-binding Protein, Domain 3"/>
    <property type="match status" value="1"/>
</dbReference>
<evidence type="ECO:0000256" key="1">
    <source>
        <dbReference type="ARBA" id="ARBA00005695"/>
    </source>
</evidence>
<sequence length="549" mass="59008">MNQNRVRSRVAVAAAGLLATALVSGCAGGAQAKPKDSAAASGSTIMTPVAKSEVDKITWNVFEGEPQTIDPFKSADYTPNMINANLCENLLVQTPDSQIKPNLASKVSNPDPLHWVYDLRTDVKFWDGAPMTADDVVFSLQHNLTDKTSLYNYLFGNVDSIAATGANQVTVTLKAPDYLINDEFASYAGVVVEKKFFEAHAADFGSPASGVMCTGPFKYDKWAQGQSISVSRNDDYWNADLKPKAKKIDFTFVTDGAAITSGLLAGQIDGTFNVPTASLTQLKNTPVGTLSEGPAPFNMTMVWADPKGAGANPDLRKALQMAIDWNGVAKQTYAGTGQPLKLQTPSTVYGFAKTPLDSLEKSLPDPASAKYDDAKKIVDGLPADVKAKKITMVVPDAAETQQFGLAIKDAAGRIGLNFDLKVVPQTGYTNYLYDPATRAGVDILYTQFWPNVPNPLDWLVTTAVSGGLFNQYNYAGVDDLYAKAVATADADKRAQLVSDIETKLHDELLPMVPGIKLDNTVWMNKKITGAPAAFSYVYYPWAAHLGGAQ</sequence>
<gene>
    <name evidence="6" type="ORF">SPF06_13260</name>
</gene>
<evidence type="ECO:0000259" key="5">
    <source>
        <dbReference type="Pfam" id="PF00496"/>
    </source>
</evidence>
<comment type="caution">
    <text evidence="6">The sequence shown here is derived from an EMBL/GenBank/DDBJ whole genome shotgun (WGS) entry which is preliminary data.</text>
</comment>
<evidence type="ECO:0000313" key="7">
    <source>
        <dbReference type="Proteomes" id="UP001304769"/>
    </source>
</evidence>
<feature type="chain" id="PRO_5047455889" evidence="4">
    <location>
        <begin position="33"/>
        <end position="549"/>
    </location>
</feature>
<evidence type="ECO:0000313" key="6">
    <source>
        <dbReference type="EMBL" id="MEA5455696.1"/>
    </source>
</evidence>
<dbReference type="PIRSF" id="PIRSF002741">
    <property type="entry name" value="MppA"/>
    <property type="match status" value="1"/>
</dbReference>
<dbReference type="PANTHER" id="PTHR30290:SF9">
    <property type="entry name" value="OLIGOPEPTIDE-BINDING PROTEIN APPA"/>
    <property type="match status" value="1"/>
</dbReference>
<keyword evidence="2" id="KW-0813">Transport</keyword>
<keyword evidence="7" id="KW-1185">Reference proteome</keyword>
<organism evidence="6 7">
    <name type="scientific">Sinomonas terricola</name>
    <dbReference type="NCBI Taxonomy" id="3110330"/>
    <lineage>
        <taxon>Bacteria</taxon>
        <taxon>Bacillati</taxon>
        <taxon>Actinomycetota</taxon>
        <taxon>Actinomycetes</taxon>
        <taxon>Micrococcales</taxon>
        <taxon>Micrococcaceae</taxon>
        <taxon>Sinomonas</taxon>
    </lineage>
</organism>
<dbReference type="EMBL" id="JAYGGQ010000010">
    <property type="protein sequence ID" value="MEA5455696.1"/>
    <property type="molecule type" value="Genomic_DNA"/>
</dbReference>
<dbReference type="InterPro" id="IPR000914">
    <property type="entry name" value="SBP_5_dom"/>
</dbReference>
<dbReference type="SUPFAM" id="SSF53850">
    <property type="entry name" value="Periplasmic binding protein-like II"/>
    <property type="match status" value="1"/>
</dbReference>
<keyword evidence="3 4" id="KW-0732">Signal</keyword>